<dbReference type="GO" id="GO:0019441">
    <property type="term" value="P:L-tryptophan catabolic process to kynurenine"/>
    <property type="evidence" value="ECO:0007669"/>
    <property type="project" value="InterPro"/>
</dbReference>
<dbReference type="AlphaFoldDB" id="A0A419SV48"/>
<reference evidence="1 2" key="1">
    <citation type="submission" date="2016-08" db="EMBL/GenBank/DDBJ databases">
        <title>Novel Firmicutes and Novel Genomes.</title>
        <authorList>
            <person name="Poppleton D.I."/>
            <person name="Gribaldo S."/>
        </authorList>
    </citation>
    <scope>NUCLEOTIDE SEQUENCE [LARGE SCALE GENOMIC DNA]</scope>
    <source>
        <strain evidence="1 2">CTT3</strain>
    </source>
</reference>
<dbReference type="Gene3D" id="3.50.30.50">
    <property type="entry name" value="Putative cyclase"/>
    <property type="match status" value="1"/>
</dbReference>
<proteinExistence type="predicted"/>
<dbReference type="SUPFAM" id="SSF102198">
    <property type="entry name" value="Putative cyclase"/>
    <property type="match status" value="1"/>
</dbReference>
<name>A0A419SV48_9FIRM</name>
<evidence type="ECO:0000313" key="2">
    <source>
        <dbReference type="Proteomes" id="UP000284177"/>
    </source>
</evidence>
<keyword evidence="2" id="KW-1185">Reference proteome</keyword>
<dbReference type="PANTHER" id="PTHR31118:SF12">
    <property type="entry name" value="CYCLASE-LIKE PROTEIN 2"/>
    <property type="match status" value="1"/>
</dbReference>
<organism evidence="1 2">
    <name type="scientific">Thermohalobacter berrensis</name>
    <dbReference type="NCBI Taxonomy" id="99594"/>
    <lineage>
        <taxon>Bacteria</taxon>
        <taxon>Bacillati</taxon>
        <taxon>Bacillota</taxon>
        <taxon>Tissierellia</taxon>
        <taxon>Tissierellales</taxon>
        <taxon>Thermohalobacteraceae</taxon>
        <taxon>Thermohalobacter</taxon>
    </lineage>
</organism>
<gene>
    <name evidence="1" type="ORF">BET03_05930</name>
</gene>
<dbReference type="InterPro" id="IPR037175">
    <property type="entry name" value="KFase_sf"/>
</dbReference>
<dbReference type="EMBL" id="MCIB01000038">
    <property type="protein sequence ID" value="RKD29085.1"/>
    <property type="molecule type" value="Genomic_DNA"/>
</dbReference>
<dbReference type="Pfam" id="PF04199">
    <property type="entry name" value="Cyclase"/>
    <property type="match status" value="1"/>
</dbReference>
<accession>A0A419SV48</accession>
<dbReference type="GO" id="GO:0004061">
    <property type="term" value="F:arylformamidase activity"/>
    <property type="evidence" value="ECO:0007669"/>
    <property type="project" value="InterPro"/>
</dbReference>
<dbReference type="PANTHER" id="PTHR31118">
    <property type="entry name" value="CYCLASE-LIKE PROTEIN 2"/>
    <property type="match status" value="1"/>
</dbReference>
<protein>
    <submittedName>
        <fullName evidence="1">Cyclase</fullName>
    </submittedName>
</protein>
<dbReference type="RefSeq" id="WP_120170547.1">
    <property type="nucleotide sequence ID" value="NZ_MCIB01000038.1"/>
</dbReference>
<dbReference type="Proteomes" id="UP000284177">
    <property type="component" value="Unassembled WGS sequence"/>
</dbReference>
<dbReference type="OrthoDB" id="9796085at2"/>
<comment type="caution">
    <text evidence="1">The sequence shown here is derived from an EMBL/GenBank/DDBJ whole genome shotgun (WGS) entry which is preliminary data.</text>
</comment>
<evidence type="ECO:0000313" key="1">
    <source>
        <dbReference type="EMBL" id="RKD29085.1"/>
    </source>
</evidence>
<sequence length="205" mass="24126">MTKLIDLNHDIVNNMTVHPYDDVVKLYQNKFLQEDKYNNYRLEIGMHAGTHIDTPMHLTNRKTFVNEISLDRFIGNGCLLDVRNESVIKYKEKYSNIVNENDIVLLFTNHDEKYGTREYFINHPIVDEELAEFFVEKKIKMLGMDLPSPDKYPFKIHKILFDNDIFIIENMTNLSKLLSYDSFEIIAFPLKIKAEASMTRVVARI</sequence>
<dbReference type="InterPro" id="IPR007325">
    <property type="entry name" value="KFase/CYL"/>
</dbReference>